<organism evidence="2 3">
    <name type="scientific">Salininema proteolyticum</name>
    <dbReference type="NCBI Taxonomy" id="1607685"/>
    <lineage>
        <taxon>Bacteria</taxon>
        <taxon>Bacillati</taxon>
        <taxon>Actinomycetota</taxon>
        <taxon>Actinomycetes</taxon>
        <taxon>Glycomycetales</taxon>
        <taxon>Glycomycetaceae</taxon>
        <taxon>Salininema</taxon>
    </lineage>
</organism>
<dbReference type="PROSITE" id="PS51257">
    <property type="entry name" value="PROKAR_LIPOPROTEIN"/>
    <property type="match status" value="1"/>
</dbReference>
<keyword evidence="3" id="KW-1185">Reference proteome</keyword>
<evidence type="ECO:0000313" key="3">
    <source>
        <dbReference type="Proteomes" id="UP001595823"/>
    </source>
</evidence>
<accession>A0ABV8TX29</accession>
<comment type="caution">
    <text evidence="2">The sequence shown here is derived from an EMBL/GenBank/DDBJ whole genome shotgun (WGS) entry which is preliminary data.</text>
</comment>
<gene>
    <name evidence="2" type="ORF">ACFPET_08930</name>
</gene>
<dbReference type="RefSeq" id="WP_380619972.1">
    <property type="nucleotide sequence ID" value="NZ_JBHSDK010000013.1"/>
</dbReference>
<proteinExistence type="predicted"/>
<name>A0ABV8TX29_9ACTN</name>
<evidence type="ECO:0000256" key="1">
    <source>
        <dbReference type="SAM" id="MobiDB-lite"/>
    </source>
</evidence>
<reference evidence="3" key="1">
    <citation type="journal article" date="2019" name="Int. J. Syst. Evol. Microbiol.">
        <title>The Global Catalogue of Microorganisms (GCM) 10K type strain sequencing project: providing services to taxonomists for standard genome sequencing and annotation.</title>
        <authorList>
            <consortium name="The Broad Institute Genomics Platform"/>
            <consortium name="The Broad Institute Genome Sequencing Center for Infectious Disease"/>
            <person name="Wu L."/>
            <person name="Ma J."/>
        </authorList>
    </citation>
    <scope>NUCLEOTIDE SEQUENCE [LARGE SCALE GENOMIC DNA]</scope>
    <source>
        <strain evidence="3">IBRC-M 10908</strain>
    </source>
</reference>
<dbReference type="EMBL" id="JBHSDK010000013">
    <property type="protein sequence ID" value="MFC4335319.1"/>
    <property type="molecule type" value="Genomic_DNA"/>
</dbReference>
<protein>
    <recommendedName>
        <fullName evidence="4">Lipoprotein</fullName>
    </recommendedName>
</protein>
<evidence type="ECO:0008006" key="4">
    <source>
        <dbReference type="Google" id="ProtNLM"/>
    </source>
</evidence>
<sequence length="201" mass="21760">MKRLAFLVTPLLLLAACGNGDGDKDDSNQDPSEDSSSEAAPVYEILPVSAEAPAGFVEAEGAEPDFPYYEESATQRFEVAGGKGEDRLEISSFVLPEGTDTSTIALQRELATSLTDGGNGFTYTSAADGALVNGKHGIYRFGRSGDGDDQLKQREYFIFSETQMVYASCQWKDNYEQVERACPELLAGIEFGGEWNDPLQA</sequence>
<feature type="region of interest" description="Disordered" evidence="1">
    <location>
        <begin position="19"/>
        <end position="41"/>
    </location>
</feature>
<dbReference type="Proteomes" id="UP001595823">
    <property type="component" value="Unassembled WGS sequence"/>
</dbReference>
<evidence type="ECO:0000313" key="2">
    <source>
        <dbReference type="EMBL" id="MFC4335319.1"/>
    </source>
</evidence>